<protein>
    <submittedName>
        <fullName evidence="1">Uncharacterized protein</fullName>
    </submittedName>
</protein>
<organism evidence="1 2">
    <name type="scientific">Trema orientale</name>
    <name type="common">Charcoal tree</name>
    <name type="synonym">Celtis orientalis</name>
    <dbReference type="NCBI Taxonomy" id="63057"/>
    <lineage>
        <taxon>Eukaryota</taxon>
        <taxon>Viridiplantae</taxon>
        <taxon>Streptophyta</taxon>
        <taxon>Embryophyta</taxon>
        <taxon>Tracheophyta</taxon>
        <taxon>Spermatophyta</taxon>
        <taxon>Magnoliopsida</taxon>
        <taxon>eudicotyledons</taxon>
        <taxon>Gunneridae</taxon>
        <taxon>Pentapetalae</taxon>
        <taxon>rosids</taxon>
        <taxon>fabids</taxon>
        <taxon>Rosales</taxon>
        <taxon>Cannabaceae</taxon>
        <taxon>Trema</taxon>
    </lineage>
</organism>
<evidence type="ECO:0000313" key="2">
    <source>
        <dbReference type="Proteomes" id="UP000237000"/>
    </source>
</evidence>
<evidence type="ECO:0000313" key="1">
    <source>
        <dbReference type="EMBL" id="PON83718.1"/>
    </source>
</evidence>
<keyword evidence="2" id="KW-1185">Reference proteome</keyword>
<dbReference type="Proteomes" id="UP000237000">
    <property type="component" value="Unassembled WGS sequence"/>
</dbReference>
<proteinExistence type="predicted"/>
<reference evidence="2" key="1">
    <citation type="submission" date="2016-06" db="EMBL/GenBank/DDBJ databases">
        <title>Parallel loss of symbiosis genes in relatives of nitrogen-fixing non-legume Parasponia.</title>
        <authorList>
            <person name="Van Velzen R."/>
            <person name="Holmer R."/>
            <person name="Bu F."/>
            <person name="Rutten L."/>
            <person name="Van Zeijl A."/>
            <person name="Liu W."/>
            <person name="Santuari L."/>
            <person name="Cao Q."/>
            <person name="Sharma T."/>
            <person name="Shen D."/>
            <person name="Roswanjaya Y."/>
            <person name="Wardhani T."/>
            <person name="Kalhor M.S."/>
            <person name="Jansen J."/>
            <person name="Van den Hoogen J."/>
            <person name="Gungor B."/>
            <person name="Hartog M."/>
            <person name="Hontelez J."/>
            <person name="Verver J."/>
            <person name="Yang W.-C."/>
            <person name="Schijlen E."/>
            <person name="Repin R."/>
            <person name="Schilthuizen M."/>
            <person name="Schranz E."/>
            <person name="Heidstra R."/>
            <person name="Miyata K."/>
            <person name="Fedorova E."/>
            <person name="Kohlen W."/>
            <person name="Bisseling T."/>
            <person name="Smit S."/>
            <person name="Geurts R."/>
        </authorList>
    </citation>
    <scope>NUCLEOTIDE SEQUENCE [LARGE SCALE GENOMIC DNA]</scope>
    <source>
        <strain evidence="2">cv. RG33-2</strain>
    </source>
</reference>
<dbReference type="EMBL" id="JXTC01000174">
    <property type="protein sequence ID" value="PON83718.1"/>
    <property type="molecule type" value="Genomic_DNA"/>
</dbReference>
<dbReference type="OrthoDB" id="10306512at2759"/>
<dbReference type="AlphaFoldDB" id="A0A2P5EDV7"/>
<name>A0A2P5EDV7_TREOI</name>
<dbReference type="InParanoid" id="A0A2P5EDV7"/>
<sequence length="89" mass="10231">MLVKLEVDSVLQTILDRILGYTLLGNFVLILSPSFLELRIDSCPSLVADQEARLEFYDNLPSGQNLIFISRDVNFLRRENMILCLDELK</sequence>
<comment type="caution">
    <text evidence="1">The sequence shown here is derived from an EMBL/GenBank/DDBJ whole genome shotgun (WGS) entry which is preliminary data.</text>
</comment>
<gene>
    <name evidence="1" type="ORF">TorRG33x02_205240</name>
</gene>
<accession>A0A2P5EDV7</accession>